<accession>A0A4U3L1C3</accession>
<dbReference type="GO" id="GO:0032259">
    <property type="term" value="P:methylation"/>
    <property type="evidence" value="ECO:0007669"/>
    <property type="project" value="UniProtKB-KW"/>
</dbReference>
<dbReference type="RefSeq" id="WP_137261551.1">
    <property type="nucleotide sequence ID" value="NZ_SZQL01000006.1"/>
</dbReference>
<comment type="caution">
    <text evidence="2">The sequence shown here is derived from an EMBL/GenBank/DDBJ whole genome shotgun (WGS) entry which is preliminary data.</text>
</comment>
<keyword evidence="1" id="KW-1133">Transmembrane helix</keyword>
<organism evidence="2 3">
    <name type="scientific">Ilyomonas limi</name>
    <dbReference type="NCBI Taxonomy" id="2575867"/>
    <lineage>
        <taxon>Bacteria</taxon>
        <taxon>Pseudomonadati</taxon>
        <taxon>Bacteroidota</taxon>
        <taxon>Chitinophagia</taxon>
        <taxon>Chitinophagales</taxon>
        <taxon>Chitinophagaceae</taxon>
        <taxon>Ilyomonas</taxon>
    </lineage>
</organism>
<reference evidence="2 3" key="1">
    <citation type="submission" date="2019-05" db="EMBL/GenBank/DDBJ databases">
        <title>Panacibacter sp. strain 17mud1-8 Genome sequencing and assembly.</title>
        <authorList>
            <person name="Chhetri G."/>
        </authorList>
    </citation>
    <scope>NUCLEOTIDE SEQUENCE [LARGE SCALE GENOMIC DNA]</scope>
    <source>
        <strain evidence="2 3">17mud1-8</strain>
    </source>
</reference>
<dbReference type="GO" id="GO:0008168">
    <property type="term" value="F:methyltransferase activity"/>
    <property type="evidence" value="ECO:0007669"/>
    <property type="project" value="UniProtKB-KW"/>
</dbReference>
<dbReference type="Pfam" id="PF13578">
    <property type="entry name" value="Methyltransf_24"/>
    <property type="match status" value="1"/>
</dbReference>
<keyword evidence="2" id="KW-0808">Transferase</keyword>
<dbReference type="PANTHER" id="PTHR40036:SF1">
    <property type="entry name" value="MACROCIN O-METHYLTRANSFERASE"/>
    <property type="match status" value="1"/>
</dbReference>
<dbReference type="Proteomes" id="UP000305848">
    <property type="component" value="Unassembled WGS sequence"/>
</dbReference>
<dbReference type="Gene3D" id="3.40.50.150">
    <property type="entry name" value="Vaccinia Virus protein VP39"/>
    <property type="match status" value="1"/>
</dbReference>
<keyword evidence="3" id="KW-1185">Reference proteome</keyword>
<dbReference type="InterPro" id="IPR008884">
    <property type="entry name" value="TylF_MeTrfase"/>
</dbReference>
<keyword evidence="1" id="KW-0812">Transmembrane</keyword>
<evidence type="ECO:0000256" key="1">
    <source>
        <dbReference type="SAM" id="Phobius"/>
    </source>
</evidence>
<dbReference type="PANTHER" id="PTHR40036">
    <property type="entry name" value="MACROCIN O-METHYLTRANSFERASE"/>
    <property type="match status" value="1"/>
</dbReference>
<gene>
    <name evidence="2" type="ORF">FC093_09560</name>
</gene>
<name>A0A4U3L1C3_9BACT</name>
<keyword evidence="2" id="KW-0489">Methyltransferase</keyword>
<dbReference type="InterPro" id="IPR029063">
    <property type="entry name" value="SAM-dependent_MTases_sf"/>
</dbReference>
<dbReference type="OrthoDB" id="3826968at2"/>
<keyword evidence="1" id="KW-0472">Membrane</keyword>
<dbReference type="EMBL" id="SZQL01000006">
    <property type="protein sequence ID" value="TKK68931.1"/>
    <property type="molecule type" value="Genomic_DNA"/>
</dbReference>
<evidence type="ECO:0000313" key="2">
    <source>
        <dbReference type="EMBL" id="TKK68931.1"/>
    </source>
</evidence>
<evidence type="ECO:0000313" key="3">
    <source>
        <dbReference type="Proteomes" id="UP000305848"/>
    </source>
</evidence>
<dbReference type="AlphaFoldDB" id="A0A4U3L1C3"/>
<feature type="transmembrane region" description="Helical" evidence="1">
    <location>
        <begin position="12"/>
        <end position="35"/>
    </location>
</feature>
<proteinExistence type="predicted"/>
<sequence>MKLFLIRYTKSTFVYLRLHVIFNLFSRLFLNLFYLTRFSLWASKNKKVAYNDFPGKWDYSKRYAFYKWIIGHESLSNIAINYLEFGVADGHSFRWFVQQNAHPESRFYGFDTFTGLPEDFGVYKKGVFNTNNQVPQINDSRVKFYQGLFQQTLPGFLSKWNHQQRNIVMMDADLYSATLYALTRIAPFLKKGDIIFFDEFAVPTHEFKALYDFQQAYLMDFELIGAANNYYFTAFRII</sequence>
<dbReference type="SUPFAM" id="SSF53335">
    <property type="entry name" value="S-adenosyl-L-methionine-dependent methyltransferases"/>
    <property type="match status" value="1"/>
</dbReference>
<protein>
    <submittedName>
        <fullName evidence="2">Class I SAM-dependent methyltransferase</fullName>
    </submittedName>
</protein>